<keyword evidence="9 10" id="KW-0100">Branched-chain amino acid biosynthesis</keyword>
<dbReference type="InterPro" id="IPR000573">
    <property type="entry name" value="AconitaseA/IPMdHydase_ssu_swvl"/>
</dbReference>
<dbReference type="AlphaFoldDB" id="A0A1M5CCK6"/>
<dbReference type="EC" id="4.2.1.33" evidence="10"/>
<dbReference type="InterPro" id="IPR050075">
    <property type="entry name" value="LeuD"/>
</dbReference>
<dbReference type="GO" id="GO:0009098">
    <property type="term" value="P:L-leucine biosynthetic process"/>
    <property type="evidence" value="ECO:0007669"/>
    <property type="project" value="UniProtKB-UniRule"/>
</dbReference>
<organism evidence="12 13">
    <name type="scientific">Kaistia soli DSM 19436</name>
    <dbReference type="NCBI Taxonomy" id="1122133"/>
    <lineage>
        <taxon>Bacteria</taxon>
        <taxon>Pseudomonadati</taxon>
        <taxon>Pseudomonadota</taxon>
        <taxon>Alphaproteobacteria</taxon>
        <taxon>Hyphomicrobiales</taxon>
        <taxon>Kaistiaceae</taxon>
        <taxon>Kaistia</taxon>
    </lineage>
</organism>
<dbReference type="GO" id="GO:0009316">
    <property type="term" value="C:3-isopropylmalate dehydratase complex"/>
    <property type="evidence" value="ECO:0007669"/>
    <property type="project" value="InterPro"/>
</dbReference>
<dbReference type="CDD" id="cd01577">
    <property type="entry name" value="IPMI_Swivel"/>
    <property type="match status" value="1"/>
</dbReference>
<accession>A0A1M5CCK6</accession>
<evidence type="ECO:0000256" key="7">
    <source>
        <dbReference type="ARBA" id="ARBA00022605"/>
    </source>
</evidence>
<comment type="pathway">
    <text evidence="3 10">Amino-acid biosynthesis; L-leucine biosynthesis; L-leucine from 3-methyl-2-oxobutanoate: step 2/4.</text>
</comment>
<evidence type="ECO:0000256" key="4">
    <source>
        <dbReference type="ARBA" id="ARBA00009845"/>
    </source>
</evidence>
<dbReference type="InterPro" id="IPR015928">
    <property type="entry name" value="Aconitase/3IPM_dehydase_swvl"/>
</dbReference>
<evidence type="ECO:0000256" key="5">
    <source>
        <dbReference type="ARBA" id="ARBA00011271"/>
    </source>
</evidence>
<reference evidence="12 13" key="1">
    <citation type="submission" date="2016-11" db="EMBL/GenBank/DDBJ databases">
        <authorList>
            <person name="Jaros S."/>
            <person name="Januszkiewicz K."/>
            <person name="Wedrychowicz H."/>
        </authorList>
    </citation>
    <scope>NUCLEOTIDE SEQUENCE [LARGE SCALE GENOMIC DNA]</scope>
    <source>
        <strain evidence="12 13">DSM 19436</strain>
    </source>
</reference>
<dbReference type="UniPathway" id="UPA00048">
    <property type="reaction ID" value="UER00071"/>
</dbReference>
<protein>
    <recommendedName>
        <fullName evidence="10">3-isopropylmalate dehydratase small subunit</fullName>
        <ecNumber evidence="10">4.2.1.33</ecNumber>
    </recommendedName>
    <alternativeName>
        <fullName evidence="10">Alpha-IPM isomerase</fullName>
        <shortName evidence="10">IPMI</shortName>
    </alternativeName>
    <alternativeName>
        <fullName evidence="10">Isopropylmalate isomerase</fullName>
    </alternativeName>
</protein>
<evidence type="ECO:0000256" key="1">
    <source>
        <dbReference type="ARBA" id="ARBA00000491"/>
    </source>
</evidence>
<dbReference type="PANTHER" id="PTHR43345:SF5">
    <property type="entry name" value="3-ISOPROPYLMALATE DEHYDRATASE SMALL SUBUNIT"/>
    <property type="match status" value="1"/>
</dbReference>
<evidence type="ECO:0000313" key="13">
    <source>
        <dbReference type="Proteomes" id="UP000184485"/>
    </source>
</evidence>
<keyword evidence="6 10" id="KW-0432">Leucine biosynthesis</keyword>
<dbReference type="STRING" id="1122133.SAMN02745157_2302"/>
<evidence type="ECO:0000256" key="8">
    <source>
        <dbReference type="ARBA" id="ARBA00023239"/>
    </source>
</evidence>
<dbReference type="Gene3D" id="3.20.19.10">
    <property type="entry name" value="Aconitase, domain 4"/>
    <property type="match status" value="1"/>
</dbReference>
<evidence type="ECO:0000259" key="11">
    <source>
        <dbReference type="Pfam" id="PF00694"/>
    </source>
</evidence>
<comment type="similarity">
    <text evidence="4 10">Belongs to the LeuD family. LeuD type 1 subfamily.</text>
</comment>
<dbReference type="Proteomes" id="UP000184485">
    <property type="component" value="Unassembled WGS sequence"/>
</dbReference>
<dbReference type="OrthoDB" id="9777465at2"/>
<feature type="domain" description="Aconitase A/isopropylmalate dehydratase small subunit swivel" evidence="11">
    <location>
        <begin position="1"/>
        <end position="123"/>
    </location>
</feature>
<dbReference type="Pfam" id="PF00694">
    <property type="entry name" value="Aconitase_C"/>
    <property type="match status" value="1"/>
</dbReference>
<dbReference type="InterPro" id="IPR004431">
    <property type="entry name" value="3-IsopropMal_deHydase_ssu"/>
</dbReference>
<evidence type="ECO:0000256" key="9">
    <source>
        <dbReference type="ARBA" id="ARBA00023304"/>
    </source>
</evidence>
<evidence type="ECO:0000256" key="10">
    <source>
        <dbReference type="HAMAP-Rule" id="MF_01031"/>
    </source>
</evidence>
<dbReference type="RefSeq" id="WP_073053012.1">
    <property type="nucleotide sequence ID" value="NZ_FQUP01000002.1"/>
</dbReference>
<gene>
    <name evidence="10" type="primary">leuD</name>
    <name evidence="12" type="ORF">SAMN02745157_2302</name>
</gene>
<evidence type="ECO:0000256" key="6">
    <source>
        <dbReference type="ARBA" id="ARBA00022430"/>
    </source>
</evidence>
<evidence type="ECO:0000313" key="12">
    <source>
        <dbReference type="EMBL" id="SHF52483.1"/>
    </source>
</evidence>
<comment type="catalytic activity">
    <reaction evidence="1 10">
        <text>(2R,3S)-3-isopropylmalate = (2S)-2-isopropylmalate</text>
        <dbReference type="Rhea" id="RHEA:32287"/>
        <dbReference type="ChEBI" id="CHEBI:1178"/>
        <dbReference type="ChEBI" id="CHEBI:35121"/>
        <dbReference type="EC" id="4.2.1.33"/>
    </reaction>
</comment>
<comment type="subunit">
    <text evidence="5 10">Heterodimer of LeuC and LeuD.</text>
</comment>
<proteinExistence type="inferred from homology"/>
<dbReference type="EMBL" id="FQUP01000002">
    <property type="protein sequence ID" value="SHF52483.1"/>
    <property type="molecule type" value="Genomic_DNA"/>
</dbReference>
<evidence type="ECO:0000256" key="2">
    <source>
        <dbReference type="ARBA" id="ARBA00002695"/>
    </source>
</evidence>
<comment type="function">
    <text evidence="2 10">Catalyzes the isomerization between 2-isopropylmalate and 3-isopropylmalate, via the formation of 2-isopropylmaleate.</text>
</comment>
<evidence type="ECO:0000256" key="3">
    <source>
        <dbReference type="ARBA" id="ARBA00004729"/>
    </source>
</evidence>
<dbReference type="SUPFAM" id="SSF52016">
    <property type="entry name" value="LeuD/IlvD-like"/>
    <property type="match status" value="1"/>
</dbReference>
<dbReference type="NCBIfam" id="TIGR00171">
    <property type="entry name" value="leuD"/>
    <property type="match status" value="1"/>
</dbReference>
<dbReference type="HAMAP" id="MF_01031">
    <property type="entry name" value="LeuD_type1"/>
    <property type="match status" value="1"/>
</dbReference>
<keyword evidence="13" id="KW-1185">Reference proteome</keyword>
<dbReference type="FunFam" id="3.20.19.10:FF:000003">
    <property type="entry name" value="3-isopropylmalate dehydratase small subunit"/>
    <property type="match status" value="1"/>
</dbReference>
<keyword evidence="8 10" id="KW-0456">Lyase</keyword>
<dbReference type="GO" id="GO:0003861">
    <property type="term" value="F:3-isopropylmalate dehydratase activity"/>
    <property type="evidence" value="ECO:0007669"/>
    <property type="project" value="UniProtKB-UniRule"/>
</dbReference>
<dbReference type="InterPro" id="IPR033940">
    <property type="entry name" value="IPMI_Swivel"/>
</dbReference>
<dbReference type="PANTHER" id="PTHR43345">
    <property type="entry name" value="3-ISOPROPYLMALATE DEHYDRATASE SMALL SUBUNIT 2-RELATED-RELATED"/>
    <property type="match status" value="1"/>
</dbReference>
<keyword evidence="7 10" id="KW-0028">Amino-acid biosynthesis</keyword>
<sequence length="201" mass="22339">MDKFTTLTGVAAPLPLINIDTDMIIPKDYLKTIKRTGLGKGLFAEMRYKDDGSENPDFVLNKPAYRHASIIVAGDNFGCGSSREHAPWALLDYGIRCVISTSFADIFYNNCFNNGILPIRVDKEDLDKLFDDAERGENSRITIDLAAQEIRGPDGGVVHFDIDAERKEKLLNGLDDIGLTMVKQPEIATFEATVAEERPWA</sequence>
<dbReference type="NCBIfam" id="NF002458">
    <property type="entry name" value="PRK01641.1"/>
    <property type="match status" value="1"/>
</dbReference>
<name>A0A1M5CCK6_9HYPH</name>